<evidence type="ECO:0000256" key="1">
    <source>
        <dbReference type="SAM" id="Phobius"/>
    </source>
</evidence>
<proteinExistence type="predicted"/>
<organism evidence="2">
    <name type="scientific">hydrothermal vent metagenome</name>
    <dbReference type="NCBI Taxonomy" id="652676"/>
    <lineage>
        <taxon>unclassified sequences</taxon>
        <taxon>metagenomes</taxon>
        <taxon>ecological metagenomes</taxon>
    </lineage>
</organism>
<feature type="transmembrane region" description="Helical" evidence="1">
    <location>
        <begin position="53"/>
        <end position="70"/>
    </location>
</feature>
<sequence>GQAIRLAMAGRTPEHRRWMIRSYALTLAAVTLRLELPFFFIFGGMDYAQASSYVAWLCWVPNLIIAELYLRRRV</sequence>
<protein>
    <submittedName>
        <fullName evidence="2">Putative membrane protein</fullName>
    </submittedName>
</protein>
<accession>A0A3B0SL26</accession>
<feature type="non-terminal residue" evidence="2">
    <location>
        <position position="1"/>
    </location>
</feature>
<dbReference type="AlphaFoldDB" id="A0A3B0SL26"/>
<keyword evidence="1" id="KW-0812">Transmembrane</keyword>
<keyword evidence="1" id="KW-0472">Membrane</keyword>
<keyword evidence="1" id="KW-1133">Transmembrane helix</keyword>
<evidence type="ECO:0000313" key="2">
    <source>
        <dbReference type="EMBL" id="VAW05120.1"/>
    </source>
</evidence>
<feature type="transmembrane region" description="Helical" evidence="1">
    <location>
        <begin position="20"/>
        <end position="41"/>
    </location>
</feature>
<name>A0A3B0SL26_9ZZZZ</name>
<reference evidence="2" key="1">
    <citation type="submission" date="2018-06" db="EMBL/GenBank/DDBJ databases">
        <authorList>
            <person name="Zhirakovskaya E."/>
        </authorList>
    </citation>
    <scope>NUCLEOTIDE SEQUENCE</scope>
</reference>
<gene>
    <name evidence="2" type="ORF">MNBD_ALPHA05-2465</name>
</gene>
<dbReference type="InterPro" id="IPR018750">
    <property type="entry name" value="DUF2306_membrane"/>
</dbReference>
<dbReference type="EMBL" id="UOEH01000459">
    <property type="protein sequence ID" value="VAW05120.1"/>
    <property type="molecule type" value="Genomic_DNA"/>
</dbReference>
<dbReference type="Pfam" id="PF10067">
    <property type="entry name" value="DUF2306"/>
    <property type="match status" value="1"/>
</dbReference>